<evidence type="ECO:0000313" key="2">
    <source>
        <dbReference type="Proteomes" id="UP000033876"/>
    </source>
</evidence>
<reference evidence="1 2" key="1">
    <citation type="journal article" date="2015" name="Nature">
        <title>rRNA introns, odd ribosomes, and small enigmatic genomes across a large radiation of phyla.</title>
        <authorList>
            <person name="Brown C.T."/>
            <person name="Hug L.A."/>
            <person name="Thomas B.C."/>
            <person name="Sharon I."/>
            <person name="Castelle C.J."/>
            <person name="Singh A."/>
            <person name="Wilkins M.J."/>
            <person name="Williams K.H."/>
            <person name="Banfield J.F."/>
        </authorList>
    </citation>
    <scope>NUCLEOTIDE SEQUENCE [LARGE SCALE GENOMIC DNA]</scope>
</reference>
<accession>A0A0G0GWR7</accession>
<evidence type="ECO:0000313" key="1">
    <source>
        <dbReference type="EMBL" id="KKQ34522.1"/>
    </source>
</evidence>
<proteinExistence type="predicted"/>
<organism evidence="1 2">
    <name type="scientific">Candidatus Nomurabacteria bacterium GW2011_GWB1_37_5</name>
    <dbReference type="NCBI Taxonomy" id="1618742"/>
    <lineage>
        <taxon>Bacteria</taxon>
        <taxon>Candidatus Nomuraibacteriota</taxon>
    </lineage>
</organism>
<dbReference type="AlphaFoldDB" id="A0A0G0GWR7"/>
<protein>
    <submittedName>
        <fullName evidence="1">Uncharacterized protein</fullName>
    </submittedName>
</protein>
<comment type="caution">
    <text evidence="1">The sequence shown here is derived from an EMBL/GenBank/DDBJ whole genome shotgun (WGS) entry which is preliminary data.</text>
</comment>
<dbReference type="Proteomes" id="UP000033876">
    <property type="component" value="Unassembled WGS sequence"/>
</dbReference>
<sequence length="160" mass="18354">MTILNYSAIFRPKQKTKQMKQIAVLLNGHVENATEQLMKQMNENGMKAVIIGVGKSPQIDAIIASRMLDCKEVIVVSGDISDIAKINELFDGMVREDVASEYTGKLRDDIIKTIELRKQIFIEKDEKPKQFVPKIIGDKKIKTGYVNRPRQKYFHQGRFR</sequence>
<dbReference type="EMBL" id="LBTF01000045">
    <property type="protein sequence ID" value="KKQ34522.1"/>
    <property type="molecule type" value="Genomic_DNA"/>
</dbReference>
<gene>
    <name evidence="1" type="ORF">US50_C0045G0001</name>
</gene>
<name>A0A0G0GWR7_9BACT</name>